<dbReference type="PRINTS" id="PR00364">
    <property type="entry name" value="DISEASERSIST"/>
</dbReference>
<keyword evidence="4" id="KW-0804">Transcription</keyword>
<dbReference type="InterPro" id="IPR051677">
    <property type="entry name" value="AfsR-DnrI-RedD_regulator"/>
</dbReference>
<dbReference type="SUPFAM" id="SSF46894">
    <property type="entry name" value="C-terminal effector domain of the bipartite response regulators"/>
    <property type="match status" value="1"/>
</dbReference>
<evidence type="ECO:0000256" key="2">
    <source>
        <dbReference type="ARBA" id="ARBA00023015"/>
    </source>
</evidence>
<protein>
    <submittedName>
        <fullName evidence="8">DNA-binding SARP family transcriptional activator</fullName>
    </submittedName>
</protein>
<dbReference type="PROSITE" id="PS50005">
    <property type="entry name" value="TPR"/>
    <property type="match status" value="1"/>
</dbReference>
<gene>
    <name evidence="8" type="ORF">BC793_13010</name>
</gene>
<dbReference type="SMART" id="SM01043">
    <property type="entry name" value="BTAD"/>
    <property type="match status" value="1"/>
</dbReference>
<dbReference type="OrthoDB" id="7628974at2"/>
<comment type="similarity">
    <text evidence="1">Belongs to the AfsR/DnrI/RedD regulatory family.</text>
</comment>
<dbReference type="SMART" id="SM00382">
    <property type="entry name" value="AAA"/>
    <property type="match status" value="1"/>
</dbReference>
<name>A0A316EMV9_9ACTN</name>
<dbReference type="RefSeq" id="WP_109601906.1">
    <property type="nucleotide sequence ID" value="NZ_BONA01000098.1"/>
</dbReference>
<dbReference type="GO" id="GO:0000160">
    <property type="term" value="P:phosphorelay signal transduction system"/>
    <property type="evidence" value="ECO:0007669"/>
    <property type="project" value="InterPro"/>
</dbReference>
<dbReference type="Pfam" id="PF13374">
    <property type="entry name" value="TPR_10"/>
    <property type="match status" value="1"/>
</dbReference>
<evidence type="ECO:0000259" key="7">
    <source>
        <dbReference type="PROSITE" id="PS51755"/>
    </source>
</evidence>
<evidence type="ECO:0000256" key="1">
    <source>
        <dbReference type="ARBA" id="ARBA00005820"/>
    </source>
</evidence>
<dbReference type="PANTHER" id="PTHR35807:SF1">
    <property type="entry name" value="TRANSCRIPTIONAL REGULATOR REDD"/>
    <property type="match status" value="1"/>
</dbReference>
<feature type="DNA-binding region" description="OmpR/PhoB-type" evidence="6">
    <location>
        <begin position="1"/>
        <end position="93"/>
    </location>
</feature>
<comment type="caution">
    <text evidence="8">The sequence shown here is derived from an EMBL/GenBank/DDBJ whole genome shotgun (WGS) entry which is preliminary data.</text>
</comment>
<evidence type="ECO:0000256" key="4">
    <source>
        <dbReference type="ARBA" id="ARBA00023163"/>
    </source>
</evidence>
<keyword evidence="5" id="KW-0802">TPR repeat</keyword>
<keyword evidence="9" id="KW-1185">Reference proteome</keyword>
<keyword evidence="3 6" id="KW-0238">DNA-binding</keyword>
<dbReference type="InterPro" id="IPR027417">
    <property type="entry name" value="P-loop_NTPase"/>
</dbReference>
<dbReference type="PANTHER" id="PTHR35807">
    <property type="entry name" value="TRANSCRIPTIONAL REGULATOR REDD-RELATED"/>
    <property type="match status" value="1"/>
</dbReference>
<dbReference type="Pfam" id="PF13424">
    <property type="entry name" value="TPR_12"/>
    <property type="match status" value="1"/>
</dbReference>
<sequence>MDFLVLGPLVVRSRGTLVDLGRRRRERCLLGLLLLQPGRVIAVDRLVDLLWAGDPPERARATLNSHVSRLRGALGAAGDARLHRHGDGYRLAVEPGRVDAHRFTALVAQAETIDDPARRAGVLRDALALWRGDLLADVADAPLRERVGAGLAEQRLGATEAMLAAELACGRHLAAVPALTELAEAYPYREGLSSLLMLALYRSGRASDALAVYRRARARLAGDLGTEPGAELRRRHEAVLRGDPALDLPEPAVTAGTVSTATAGTVAATVSADGGSATAAGAVPAQLPVAPGRLIGRDDALVELDTMLDAPTPLVVVEGPAGVGKTALALRWAVTVRERLPDGQIYLNLRGFATDPPLSAADALGRLLRTLGVPAAEVPAGADEAAARFRTAVTGRRMLLLLDNASGVDQVRPLLPGDPRCVVVVTSRNRLGGLVALEGARRIGLVPLAPKDAVALLHHLLGDGRLPGRARETAAVAELAEVCGNLPLALRIAGANLAGDPERPVASYLREAAGALSALSVEGDSQAAVRLAFDLSYLKLPPPAARLFRLLSLVPGQIAPTGAAAALAGTADGIETVLGTLADASLVEQPAPGRYTMHDLIARHARERLATDEPAADRSAAVIRLLDWYLAAFHTAHTALAPYRTTVSIPEPPPPAIPAFTGDPLAFLEQVREMLPGLVRFAVEEGHPERGWQMAYLLGPYFQMHGDGPDSLRIYRTGLAAARETAGPTAQAALHNSAGIAYAIARRLPEAAEHLERAVEAFRAAGMTDAVAGALSNLGRLRVEQHQLAEARAVYEEAARLRESTGDTRRLGTVLNNLGTLLAEFGENEAALVHLRRALELHRRHDDRGGAGHTQDSIGMLHLRAGEIDAALAGFHAALADLRAVGYREAEGATLANIGHAHLSRGDTAAALEHLRQAAECFHATRDTHRELLIRQEMAALQQPDHHPG</sequence>
<evidence type="ECO:0000256" key="5">
    <source>
        <dbReference type="PROSITE-ProRule" id="PRU00339"/>
    </source>
</evidence>
<dbReference type="InterPro" id="IPR011990">
    <property type="entry name" value="TPR-like_helical_dom_sf"/>
</dbReference>
<organism evidence="8 9">
    <name type="scientific">Actinoplanes xinjiangensis</name>
    <dbReference type="NCBI Taxonomy" id="512350"/>
    <lineage>
        <taxon>Bacteria</taxon>
        <taxon>Bacillati</taxon>
        <taxon>Actinomycetota</taxon>
        <taxon>Actinomycetes</taxon>
        <taxon>Micromonosporales</taxon>
        <taxon>Micromonosporaceae</taxon>
        <taxon>Actinoplanes</taxon>
    </lineage>
</organism>
<evidence type="ECO:0000313" key="9">
    <source>
        <dbReference type="Proteomes" id="UP000245697"/>
    </source>
</evidence>
<dbReference type="Pfam" id="PF03704">
    <property type="entry name" value="BTAD"/>
    <property type="match status" value="1"/>
</dbReference>
<dbReference type="CDD" id="cd15831">
    <property type="entry name" value="BTAD"/>
    <property type="match status" value="1"/>
</dbReference>
<dbReference type="InterPro" id="IPR001867">
    <property type="entry name" value="OmpR/PhoB-type_DNA-bd"/>
</dbReference>
<dbReference type="Gene3D" id="3.40.50.300">
    <property type="entry name" value="P-loop containing nucleotide triphosphate hydrolases"/>
    <property type="match status" value="1"/>
</dbReference>
<dbReference type="PROSITE" id="PS51755">
    <property type="entry name" value="OMPR_PHOB"/>
    <property type="match status" value="1"/>
</dbReference>
<feature type="domain" description="OmpR/PhoB-type" evidence="7">
    <location>
        <begin position="1"/>
        <end position="93"/>
    </location>
</feature>
<proteinExistence type="inferred from homology"/>
<dbReference type="InterPro" id="IPR016032">
    <property type="entry name" value="Sig_transdc_resp-reg_C-effctor"/>
</dbReference>
<dbReference type="SMART" id="SM00862">
    <property type="entry name" value="Trans_reg_C"/>
    <property type="match status" value="1"/>
</dbReference>
<dbReference type="InterPro" id="IPR005158">
    <property type="entry name" value="BTAD"/>
</dbReference>
<dbReference type="Gene3D" id="1.25.40.10">
    <property type="entry name" value="Tetratricopeptide repeat domain"/>
    <property type="match status" value="2"/>
</dbReference>
<dbReference type="SMART" id="SM00028">
    <property type="entry name" value="TPR"/>
    <property type="match status" value="4"/>
</dbReference>
<dbReference type="EMBL" id="QGGR01000030">
    <property type="protein sequence ID" value="PWK32400.1"/>
    <property type="molecule type" value="Genomic_DNA"/>
</dbReference>
<dbReference type="InterPro" id="IPR003593">
    <property type="entry name" value="AAA+_ATPase"/>
</dbReference>
<dbReference type="GO" id="GO:0003677">
    <property type="term" value="F:DNA binding"/>
    <property type="evidence" value="ECO:0007669"/>
    <property type="project" value="UniProtKB-UniRule"/>
</dbReference>
<evidence type="ECO:0000313" key="8">
    <source>
        <dbReference type="EMBL" id="PWK32400.1"/>
    </source>
</evidence>
<dbReference type="InterPro" id="IPR036388">
    <property type="entry name" value="WH-like_DNA-bd_sf"/>
</dbReference>
<dbReference type="AlphaFoldDB" id="A0A316EMV9"/>
<accession>A0A316EMV9</accession>
<feature type="repeat" description="TPR" evidence="5">
    <location>
        <begin position="812"/>
        <end position="845"/>
    </location>
</feature>
<dbReference type="GO" id="GO:0006355">
    <property type="term" value="P:regulation of DNA-templated transcription"/>
    <property type="evidence" value="ECO:0007669"/>
    <property type="project" value="InterPro"/>
</dbReference>
<keyword evidence="2" id="KW-0805">Transcription regulation</keyword>
<dbReference type="SUPFAM" id="SSF52540">
    <property type="entry name" value="P-loop containing nucleoside triphosphate hydrolases"/>
    <property type="match status" value="1"/>
</dbReference>
<reference evidence="8 9" key="1">
    <citation type="submission" date="2018-05" db="EMBL/GenBank/DDBJ databases">
        <title>Genomic Encyclopedia of Archaeal and Bacterial Type Strains, Phase II (KMG-II): from individual species to whole genera.</title>
        <authorList>
            <person name="Goeker M."/>
        </authorList>
    </citation>
    <scope>NUCLEOTIDE SEQUENCE [LARGE SCALE GENOMIC DNA]</scope>
    <source>
        <strain evidence="8 9">DSM 45184</strain>
    </source>
</reference>
<dbReference type="Proteomes" id="UP000245697">
    <property type="component" value="Unassembled WGS sequence"/>
</dbReference>
<evidence type="ECO:0000256" key="3">
    <source>
        <dbReference type="ARBA" id="ARBA00023125"/>
    </source>
</evidence>
<dbReference type="Gene3D" id="1.10.10.10">
    <property type="entry name" value="Winged helix-like DNA-binding domain superfamily/Winged helix DNA-binding domain"/>
    <property type="match status" value="1"/>
</dbReference>
<dbReference type="InterPro" id="IPR019734">
    <property type="entry name" value="TPR_rpt"/>
</dbReference>
<dbReference type="Pfam" id="PF00486">
    <property type="entry name" value="Trans_reg_C"/>
    <property type="match status" value="1"/>
</dbReference>
<dbReference type="SUPFAM" id="SSF48452">
    <property type="entry name" value="TPR-like"/>
    <property type="match status" value="2"/>
</dbReference>
<evidence type="ECO:0000256" key="6">
    <source>
        <dbReference type="PROSITE-ProRule" id="PRU01091"/>
    </source>
</evidence>